<dbReference type="NCBIfam" id="TIGR04183">
    <property type="entry name" value="Por_Secre_tail"/>
    <property type="match status" value="1"/>
</dbReference>
<sequence>MKQIYLLFFAALSFNFLSAQTCPPTTLNNGDTVFFIDETNSINCFEMPSTITIEGSTYTGVSCSGDLITYKLDAGGTQASDTDNFDVDFGGGTICSYSDNTLPVEKIDFIKRASLRLSPNPVTDNDLLNVELAINTSAKIYIYSLTGVLVLKSTMGNVSSKKIEVSGLKNGIYILKLETNTFSATRKFVVAN</sequence>
<comment type="caution">
    <text evidence="4">The sequence shown here is derived from an EMBL/GenBank/DDBJ whole genome shotgun (WGS) entry which is preliminary data.</text>
</comment>
<evidence type="ECO:0000259" key="3">
    <source>
        <dbReference type="Pfam" id="PF18962"/>
    </source>
</evidence>
<feature type="domain" description="Secretion system C-terminal sorting" evidence="3">
    <location>
        <begin position="119"/>
        <end position="190"/>
    </location>
</feature>
<dbReference type="Proteomes" id="UP001500954">
    <property type="component" value="Unassembled WGS sequence"/>
</dbReference>
<accession>A0ABP6XYL5</accession>
<keyword evidence="5" id="KW-1185">Reference proteome</keyword>
<feature type="signal peptide" evidence="2">
    <location>
        <begin position="1"/>
        <end position="21"/>
    </location>
</feature>
<gene>
    <name evidence="4" type="ORF">GCM10022395_24600</name>
</gene>
<reference evidence="5" key="1">
    <citation type="journal article" date="2019" name="Int. J. Syst. Evol. Microbiol.">
        <title>The Global Catalogue of Microorganisms (GCM) 10K type strain sequencing project: providing services to taxonomists for standard genome sequencing and annotation.</title>
        <authorList>
            <consortium name="The Broad Institute Genomics Platform"/>
            <consortium name="The Broad Institute Genome Sequencing Center for Infectious Disease"/>
            <person name="Wu L."/>
            <person name="Ma J."/>
        </authorList>
    </citation>
    <scope>NUCLEOTIDE SEQUENCE [LARGE SCALE GENOMIC DNA]</scope>
    <source>
        <strain evidence="5">JCM 17111</strain>
    </source>
</reference>
<name>A0ABP6XYL5_9FLAO</name>
<dbReference type="RefSeq" id="WP_345006520.1">
    <property type="nucleotide sequence ID" value="NZ_BAABCY010000066.1"/>
</dbReference>
<evidence type="ECO:0000313" key="5">
    <source>
        <dbReference type="Proteomes" id="UP001500954"/>
    </source>
</evidence>
<evidence type="ECO:0000256" key="2">
    <source>
        <dbReference type="SAM" id="SignalP"/>
    </source>
</evidence>
<protein>
    <recommendedName>
        <fullName evidence="3">Secretion system C-terminal sorting domain-containing protein</fullName>
    </recommendedName>
</protein>
<feature type="chain" id="PRO_5046454341" description="Secretion system C-terminal sorting domain-containing protein" evidence="2">
    <location>
        <begin position="22"/>
        <end position="192"/>
    </location>
</feature>
<organism evidence="4 5">
    <name type="scientific">Snuella lapsa</name>
    <dbReference type="NCBI Taxonomy" id="870481"/>
    <lineage>
        <taxon>Bacteria</taxon>
        <taxon>Pseudomonadati</taxon>
        <taxon>Bacteroidota</taxon>
        <taxon>Flavobacteriia</taxon>
        <taxon>Flavobacteriales</taxon>
        <taxon>Flavobacteriaceae</taxon>
        <taxon>Snuella</taxon>
    </lineage>
</organism>
<dbReference type="InterPro" id="IPR026444">
    <property type="entry name" value="Secre_tail"/>
</dbReference>
<dbReference type="Pfam" id="PF18962">
    <property type="entry name" value="Por_Secre_tail"/>
    <property type="match status" value="1"/>
</dbReference>
<keyword evidence="1 2" id="KW-0732">Signal</keyword>
<dbReference type="EMBL" id="BAABCY010000066">
    <property type="protein sequence ID" value="GAA3574557.1"/>
    <property type="molecule type" value="Genomic_DNA"/>
</dbReference>
<evidence type="ECO:0000313" key="4">
    <source>
        <dbReference type="EMBL" id="GAA3574557.1"/>
    </source>
</evidence>
<evidence type="ECO:0000256" key="1">
    <source>
        <dbReference type="ARBA" id="ARBA00022729"/>
    </source>
</evidence>
<proteinExistence type="predicted"/>